<reference evidence="1" key="1">
    <citation type="journal article" date="2023" name="Insect Mol. Biol.">
        <title>Genome sequencing provides insights into the evolution of gene families encoding plant cell wall-degrading enzymes in longhorned beetles.</title>
        <authorList>
            <person name="Shin N.R."/>
            <person name="Okamura Y."/>
            <person name="Kirsch R."/>
            <person name="Pauchet Y."/>
        </authorList>
    </citation>
    <scope>NUCLEOTIDE SEQUENCE</scope>
    <source>
        <strain evidence="1">RBIC_L_NR</strain>
    </source>
</reference>
<dbReference type="Proteomes" id="UP001162156">
    <property type="component" value="Unassembled WGS sequence"/>
</dbReference>
<name>A0AAV8ZKM5_9CUCU</name>
<gene>
    <name evidence="1" type="ORF">NQ314_004656</name>
</gene>
<accession>A0AAV8ZKM5</accession>
<dbReference type="PANTHER" id="PTHR10773">
    <property type="entry name" value="DNA-DIRECTED RNA POLYMERASES I, II, AND III SUBUNIT RPABC2"/>
    <property type="match status" value="1"/>
</dbReference>
<organism evidence="1 2">
    <name type="scientific">Rhamnusium bicolor</name>
    <dbReference type="NCBI Taxonomy" id="1586634"/>
    <lineage>
        <taxon>Eukaryota</taxon>
        <taxon>Metazoa</taxon>
        <taxon>Ecdysozoa</taxon>
        <taxon>Arthropoda</taxon>
        <taxon>Hexapoda</taxon>
        <taxon>Insecta</taxon>
        <taxon>Pterygota</taxon>
        <taxon>Neoptera</taxon>
        <taxon>Endopterygota</taxon>
        <taxon>Coleoptera</taxon>
        <taxon>Polyphaga</taxon>
        <taxon>Cucujiformia</taxon>
        <taxon>Chrysomeloidea</taxon>
        <taxon>Cerambycidae</taxon>
        <taxon>Lepturinae</taxon>
        <taxon>Rhagiini</taxon>
        <taxon>Rhamnusium</taxon>
    </lineage>
</organism>
<keyword evidence="2" id="KW-1185">Reference proteome</keyword>
<comment type="caution">
    <text evidence="1">The sequence shown here is derived from an EMBL/GenBank/DDBJ whole genome shotgun (WGS) entry which is preliminary data.</text>
</comment>
<dbReference type="AlphaFoldDB" id="A0AAV8ZKM5"/>
<evidence type="ECO:0000313" key="2">
    <source>
        <dbReference type="Proteomes" id="UP001162156"/>
    </source>
</evidence>
<dbReference type="PANTHER" id="PTHR10773:SF19">
    <property type="match status" value="1"/>
</dbReference>
<sequence length="135" mass="16536">MCKKFFLTTLCISQKPIYNVHLKKDDTGIPHRDLRGTHIKDRTTKQDKDQIRAHIERFPHVESHYCRARSNKKYLDPTLNIQKMYDLYLEECNEQQKEPQKICLYRRIFNYEFNLEFLKPKTDRCDIYEEHRLAR</sequence>
<evidence type="ECO:0000313" key="1">
    <source>
        <dbReference type="EMBL" id="KAJ8964765.1"/>
    </source>
</evidence>
<proteinExistence type="predicted"/>
<dbReference type="EMBL" id="JANEYF010001317">
    <property type="protein sequence ID" value="KAJ8964765.1"/>
    <property type="molecule type" value="Genomic_DNA"/>
</dbReference>
<protein>
    <submittedName>
        <fullName evidence="1">Uncharacterized protein</fullName>
    </submittedName>
</protein>